<keyword evidence="12" id="KW-0175">Coiled coil</keyword>
<dbReference type="Pfam" id="PF02183">
    <property type="entry name" value="HALZ"/>
    <property type="match status" value="1"/>
</dbReference>
<reference evidence="14" key="2">
    <citation type="submission" date="2021-01" db="UniProtKB">
        <authorList>
            <consortium name="EnsemblPlants"/>
        </authorList>
    </citation>
    <scope>IDENTIFICATION</scope>
</reference>
<dbReference type="GeneID" id="115958960"/>
<evidence type="ECO:0000256" key="4">
    <source>
        <dbReference type="ARBA" id="ARBA00023155"/>
    </source>
</evidence>
<keyword evidence="2 11" id="KW-0805">Transcription regulation</keyword>
<dbReference type="AlphaFoldDB" id="A0A7N2MJ03"/>
<dbReference type="PANTHER" id="PTHR24326">
    <property type="entry name" value="HOMEOBOX-LEUCINE ZIPPER PROTEIN"/>
    <property type="match status" value="1"/>
</dbReference>
<feature type="coiled-coil region" evidence="12">
    <location>
        <begin position="85"/>
        <end position="126"/>
    </location>
</feature>
<comment type="similarity">
    <text evidence="7 11">Belongs to the HD-ZIP homeobox family. Class I subfamily.</text>
</comment>
<dbReference type="InterPro" id="IPR045224">
    <property type="entry name" value="HDZip_class_I_plant"/>
</dbReference>
<keyword evidence="15" id="KW-1185">Reference proteome</keyword>
<dbReference type="OrthoDB" id="6159439at2759"/>
<dbReference type="InterPro" id="IPR003106">
    <property type="entry name" value="Leu_zip_homeo"/>
</dbReference>
<dbReference type="FunFam" id="1.10.10.60:FF:000293">
    <property type="entry name" value="Homeobox-leucine zipper protein ATHB-7"/>
    <property type="match status" value="1"/>
</dbReference>
<dbReference type="KEGG" id="qlo:115958960"/>
<evidence type="ECO:0000256" key="8">
    <source>
        <dbReference type="ARBA" id="ARBA00058361"/>
    </source>
</evidence>
<dbReference type="InterPro" id="IPR009057">
    <property type="entry name" value="Homeodomain-like_sf"/>
</dbReference>
<keyword evidence="4 9" id="KW-0371">Homeobox</keyword>
<sequence length="235" mass="26914">MEGREFMYSPAVPEGKYEIFTCQQPPQTARKKKNKIVNKSRFSAEQIKSLESSFESETRLEPRKKVQLARELGLQPRQIAIWFQNRRARWKSKQIENEYKTLKDNYDNLASQFESLKKEKQSLLIQLQILGDMLEKTHGGNEDSKGLEGNSAVCTSNNVNTNSETKAKLNCFQEGMEGSAVMCPHEDKTGIRNFEEEGQGLLNVTEHVHVPFASLEKWYTYDSCGLLDQLCSSSY</sequence>
<dbReference type="GO" id="GO:0009414">
    <property type="term" value="P:response to water deprivation"/>
    <property type="evidence" value="ECO:0007669"/>
    <property type="project" value="UniProtKB-ARBA"/>
</dbReference>
<reference evidence="14 15" key="1">
    <citation type="journal article" date="2016" name="G3 (Bethesda)">
        <title>First Draft Assembly and Annotation of the Genome of a California Endemic Oak Quercus lobata Nee (Fagaceae).</title>
        <authorList>
            <person name="Sork V.L."/>
            <person name="Fitz-Gibbon S.T."/>
            <person name="Puiu D."/>
            <person name="Crepeau M."/>
            <person name="Gugger P.F."/>
            <person name="Sherman R."/>
            <person name="Stevens K."/>
            <person name="Langley C.H."/>
            <person name="Pellegrini M."/>
            <person name="Salzberg S.L."/>
        </authorList>
    </citation>
    <scope>NUCLEOTIDE SEQUENCE [LARGE SCALE GENOMIC DNA]</scope>
    <source>
        <strain evidence="14 15">cv. SW786</strain>
    </source>
</reference>
<evidence type="ECO:0000256" key="10">
    <source>
        <dbReference type="RuleBase" id="RU000682"/>
    </source>
</evidence>
<dbReference type="CDD" id="cd00086">
    <property type="entry name" value="homeodomain"/>
    <property type="match status" value="1"/>
</dbReference>
<evidence type="ECO:0000256" key="1">
    <source>
        <dbReference type="ARBA" id="ARBA00004123"/>
    </source>
</evidence>
<evidence type="ECO:0000256" key="6">
    <source>
        <dbReference type="ARBA" id="ARBA00023242"/>
    </source>
</evidence>
<dbReference type="PROSITE" id="PS50071">
    <property type="entry name" value="HOMEOBOX_2"/>
    <property type="match status" value="1"/>
</dbReference>
<dbReference type="Gene3D" id="1.10.10.60">
    <property type="entry name" value="Homeodomain-like"/>
    <property type="match status" value="1"/>
</dbReference>
<evidence type="ECO:0000256" key="3">
    <source>
        <dbReference type="ARBA" id="ARBA00023125"/>
    </source>
</evidence>
<dbReference type="InterPro" id="IPR001356">
    <property type="entry name" value="HD"/>
</dbReference>
<keyword evidence="3 9" id="KW-0238">DNA-binding</keyword>
<comment type="function">
    <text evidence="11">Transcription factor.</text>
</comment>
<gene>
    <name evidence="14" type="primary">LOC115958960</name>
</gene>
<protein>
    <recommendedName>
        <fullName evidence="11">Homeobox-leucine zipper protein</fullName>
    </recommendedName>
    <alternativeName>
        <fullName evidence="11">HD-ZIP protein</fullName>
    </alternativeName>
    <alternativeName>
        <fullName evidence="11">Homeodomain transcription factor</fullName>
    </alternativeName>
</protein>
<dbReference type="PROSITE" id="PS00027">
    <property type="entry name" value="HOMEOBOX_1"/>
    <property type="match status" value="1"/>
</dbReference>
<dbReference type="PRINTS" id="PR00031">
    <property type="entry name" value="HTHREPRESSR"/>
</dbReference>
<dbReference type="GO" id="GO:0045893">
    <property type="term" value="P:positive regulation of DNA-templated transcription"/>
    <property type="evidence" value="ECO:0007669"/>
    <property type="project" value="TreeGrafter"/>
</dbReference>
<evidence type="ECO:0000259" key="13">
    <source>
        <dbReference type="PROSITE" id="PS50071"/>
    </source>
</evidence>
<dbReference type="InterPro" id="IPR017970">
    <property type="entry name" value="Homeobox_CS"/>
</dbReference>
<dbReference type="Gramene" id="QL09p007473:mrna">
    <property type="protein sequence ID" value="QL09p007473:mrna"/>
    <property type="gene ID" value="QL09p007473"/>
</dbReference>
<dbReference type="InParanoid" id="A0A7N2MJ03"/>
<organism evidence="14 15">
    <name type="scientific">Quercus lobata</name>
    <name type="common">Valley oak</name>
    <dbReference type="NCBI Taxonomy" id="97700"/>
    <lineage>
        <taxon>Eukaryota</taxon>
        <taxon>Viridiplantae</taxon>
        <taxon>Streptophyta</taxon>
        <taxon>Embryophyta</taxon>
        <taxon>Tracheophyta</taxon>
        <taxon>Spermatophyta</taxon>
        <taxon>Magnoliopsida</taxon>
        <taxon>eudicotyledons</taxon>
        <taxon>Gunneridae</taxon>
        <taxon>Pentapetalae</taxon>
        <taxon>rosids</taxon>
        <taxon>fabids</taxon>
        <taxon>Fagales</taxon>
        <taxon>Fagaceae</taxon>
        <taxon>Quercus</taxon>
    </lineage>
</organism>
<evidence type="ECO:0000256" key="11">
    <source>
        <dbReference type="RuleBase" id="RU369038"/>
    </source>
</evidence>
<keyword evidence="6 9" id="KW-0539">Nucleus</keyword>
<evidence type="ECO:0000256" key="12">
    <source>
        <dbReference type="SAM" id="Coils"/>
    </source>
</evidence>
<comment type="subcellular location">
    <subcellularLocation>
        <location evidence="1 9 10">Nucleus</location>
    </subcellularLocation>
</comment>
<dbReference type="OMA" id="CNSSQWL"/>
<dbReference type="Proteomes" id="UP000594261">
    <property type="component" value="Chromosome 9"/>
</dbReference>
<dbReference type="SUPFAM" id="SSF46689">
    <property type="entry name" value="Homeodomain-like"/>
    <property type="match status" value="1"/>
</dbReference>
<proteinExistence type="inferred from homology"/>
<name>A0A7N2MJ03_QUELO</name>
<comment type="function">
    <text evidence="8">Probable transcription activator that may act as growth regulators in response to water deficit.</text>
</comment>
<evidence type="ECO:0000256" key="2">
    <source>
        <dbReference type="ARBA" id="ARBA00023015"/>
    </source>
</evidence>
<feature type="domain" description="Homeobox" evidence="13">
    <location>
        <begin position="33"/>
        <end position="93"/>
    </location>
</feature>
<dbReference type="RefSeq" id="XP_030933104.1">
    <property type="nucleotide sequence ID" value="XM_031077244.1"/>
</dbReference>
<dbReference type="GO" id="GO:0005634">
    <property type="term" value="C:nucleus"/>
    <property type="evidence" value="ECO:0007669"/>
    <property type="project" value="UniProtKB-SubCell"/>
</dbReference>
<evidence type="ECO:0000313" key="15">
    <source>
        <dbReference type="Proteomes" id="UP000594261"/>
    </source>
</evidence>
<evidence type="ECO:0000256" key="9">
    <source>
        <dbReference type="PROSITE-ProRule" id="PRU00108"/>
    </source>
</evidence>
<dbReference type="SMART" id="SM00389">
    <property type="entry name" value="HOX"/>
    <property type="match status" value="1"/>
</dbReference>
<evidence type="ECO:0000256" key="7">
    <source>
        <dbReference type="ARBA" id="ARBA00025748"/>
    </source>
</evidence>
<accession>A0A7N2MJ03</accession>
<evidence type="ECO:0000313" key="14">
    <source>
        <dbReference type="EnsemblPlants" id="QL09p007473:mrna"/>
    </source>
</evidence>
<dbReference type="InterPro" id="IPR000047">
    <property type="entry name" value="HTH_motif"/>
</dbReference>
<dbReference type="EnsemblPlants" id="QL09p007473:mrna">
    <property type="protein sequence ID" value="QL09p007473:mrna"/>
    <property type="gene ID" value="QL09p007473"/>
</dbReference>
<evidence type="ECO:0000256" key="5">
    <source>
        <dbReference type="ARBA" id="ARBA00023163"/>
    </source>
</evidence>
<dbReference type="Pfam" id="PF00046">
    <property type="entry name" value="Homeodomain"/>
    <property type="match status" value="1"/>
</dbReference>
<dbReference type="EMBL" id="LRBV02000009">
    <property type="status" value="NOT_ANNOTATED_CDS"/>
    <property type="molecule type" value="Genomic_DNA"/>
</dbReference>
<dbReference type="GO" id="GO:0009737">
    <property type="term" value="P:response to abscisic acid"/>
    <property type="evidence" value="ECO:0007669"/>
    <property type="project" value="UniProtKB-ARBA"/>
</dbReference>
<feature type="DNA-binding region" description="Homeobox" evidence="9">
    <location>
        <begin position="35"/>
        <end position="94"/>
    </location>
</feature>
<keyword evidence="5 11" id="KW-0804">Transcription</keyword>
<dbReference type="PANTHER" id="PTHR24326:SF620">
    <property type="entry name" value="HOMEOBOX-LEUCINE ZIPPER PROTEIN"/>
    <property type="match status" value="1"/>
</dbReference>
<dbReference type="GO" id="GO:0000981">
    <property type="term" value="F:DNA-binding transcription factor activity, RNA polymerase II-specific"/>
    <property type="evidence" value="ECO:0007669"/>
    <property type="project" value="UniProtKB-UniRule"/>
</dbReference>
<dbReference type="GO" id="GO:0000976">
    <property type="term" value="F:transcription cis-regulatory region binding"/>
    <property type="evidence" value="ECO:0007669"/>
    <property type="project" value="UniProtKB-ARBA"/>
</dbReference>